<dbReference type="PROSITE" id="PS50253">
    <property type="entry name" value="COX3"/>
    <property type="match status" value="1"/>
</dbReference>
<dbReference type="Pfam" id="PF00510">
    <property type="entry name" value="COX3"/>
    <property type="match status" value="1"/>
</dbReference>
<feature type="transmembrane region" description="Helical" evidence="6">
    <location>
        <begin position="176"/>
        <end position="195"/>
    </location>
</feature>
<evidence type="ECO:0000256" key="3">
    <source>
        <dbReference type="ARBA" id="ARBA00022692"/>
    </source>
</evidence>
<sequence>MSDAAADTARPGAYAVPGDLAMWWFILAELAVFGALLASLIVAGALAPEVFAAGRAGLHPVAGLANTVMLLTGSYLVARGIDAAAAEGPRRCAPWFLAATLAGAGYVAVKLGEYADLAAAGYNLRTSTFHFFYFFTTVFHLMHVVLGMIVLAAVARRCRRGDYDDEGLRAPESAASYWHMVDLVWLALFPLLYVLP</sequence>
<name>A0A5B8RIG8_9ZZZZ</name>
<dbReference type="GO" id="GO:0004129">
    <property type="term" value="F:cytochrome-c oxidase activity"/>
    <property type="evidence" value="ECO:0007669"/>
    <property type="project" value="InterPro"/>
</dbReference>
<dbReference type="AlphaFoldDB" id="A0A5B8RIG8"/>
<evidence type="ECO:0000256" key="5">
    <source>
        <dbReference type="ARBA" id="ARBA00023136"/>
    </source>
</evidence>
<feature type="domain" description="Heme-copper oxidase subunit III family profile" evidence="7">
    <location>
        <begin position="1"/>
        <end position="196"/>
    </location>
</feature>
<keyword evidence="3 6" id="KW-0812">Transmembrane</keyword>
<comment type="subcellular location">
    <subcellularLocation>
        <location evidence="1">Membrane</location>
        <topology evidence="1">Multi-pass membrane protein</topology>
    </subcellularLocation>
</comment>
<dbReference type="GO" id="GO:0019646">
    <property type="term" value="P:aerobic electron transport chain"/>
    <property type="evidence" value="ECO:0007669"/>
    <property type="project" value="InterPro"/>
</dbReference>
<dbReference type="EMBL" id="MN079257">
    <property type="protein sequence ID" value="QEA07472.1"/>
    <property type="molecule type" value="Genomic_DNA"/>
</dbReference>
<dbReference type="PANTHER" id="PTHR11403:SF6">
    <property type="entry name" value="NITRIC OXIDE REDUCTASE SUBUNIT E"/>
    <property type="match status" value="1"/>
</dbReference>
<protein>
    <submittedName>
        <fullName evidence="8">Cytochrome c oxidase subunit 3</fullName>
        <ecNumber evidence="8">1.9.3.1</ecNumber>
    </submittedName>
</protein>
<proteinExistence type="inferred from homology"/>
<dbReference type="Gene3D" id="1.20.120.80">
    <property type="entry name" value="Cytochrome c oxidase, subunit III, four-helix bundle"/>
    <property type="match status" value="1"/>
</dbReference>
<dbReference type="InterPro" id="IPR024791">
    <property type="entry name" value="Cyt_c/ubiquinol_Oxase_su3"/>
</dbReference>
<comment type="similarity">
    <text evidence="2">Belongs to the cytochrome c oxidase subunit 3 family.</text>
</comment>
<evidence type="ECO:0000256" key="6">
    <source>
        <dbReference type="SAM" id="Phobius"/>
    </source>
</evidence>
<dbReference type="EC" id="1.9.3.1" evidence="8"/>
<dbReference type="GO" id="GO:0016020">
    <property type="term" value="C:membrane"/>
    <property type="evidence" value="ECO:0007669"/>
    <property type="project" value="UniProtKB-SubCell"/>
</dbReference>
<accession>A0A5B8RIG8</accession>
<dbReference type="InterPro" id="IPR013833">
    <property type="entry name" value="Cyt_c_oxidase_su3_a-hlx"/>
</dbReference>
<dbReference type="InterPro" id="IPR000298">
    <property type="entry name" value="Cyt_c_oxidase-like_su3"/>
</dbReference>
<keyword evidence="4 6" id="KW-1133">Transmembrane helix</keyword>
<dbReference type="GO" id="GO:0016491">
    <property type="term" value="F:oxidoreductase activity"/>
    <property type="evidence" value="ECO:0007669"/>
    <property type="project" value="UniProtKB-KW"/>
</dbReference>
<keyword evidence="8" id="KW-0560">Oxidoreductase</keyword>
<evidence type="ECO:0000256" key="1">
    <source>
        <dbReference type="ARBA" id="ARBA00004141"/>
    </source>
</evidence>
<feature type="transmembrane region" description="Helical" evidence="6">
    <location>
        <begin position="93"/>
        <end position="111"/>
    </location>
</feature>
<gene>
    <name evidence="8" type="primary">ctaE_2</name>
    <name evidence="8" type="ORF">KBTEX_03823</name>
</gene>
<evidence type="ECO:0000256" key="2">
    <source>
        <dbReference type="ARBA" id="ARBA00010581"/>
    </source>
</evidence>
<evidence type="ECO:0000313" key="8">
    <source>
        <dbReference type="EMBL" id="QEA07472.1"/>
    </source>
</evidence>
<organism evidence="8">
    <name type="scientific">uncultured organism</name>
    <dbReference type="NCBI Taxonomy" id="155900"/>
    <lineage>
        <taxon>unclassified sequences</taxon>
        <taxon>environmental samples</taxon>
    </lineage>
</organism>
<feature type="transmembrane region" description="Helical" evidence="6">
    <location>
        <begin position="58"/>
        <end position="81"/>
    </location>
</feature>
<evidence type="ECO:0000256" key="4">
    <source>
        <dbReference type="ARBA" id="ARBA00022989"/>
    </source>
</evidence>
<keyword evidence="5 6" id="KW-0472">Membrane</keyword>
<feature type="transmembrane region" description="Helical" evidence="6">
    <location>
        <begin position="21"/>
        <end position="46"/>
    </location>
</feature>
<dbReference type="SUPFAM" id="SSF81452">
    <property type="entry name" value="Cytochrome c oxidase subunit III-like"/>
    <property type="match status" value="1"/>
</dbReference>
<reference evidence="8" key="1">
    <citation type="submission" date="2019-06" db="EMBL/GenBank/DDBJ databases">
        <authorList>
            <person name="Murdoch R.W."/>
            <person name="Fathepure B."/>
        </authorList>
    </citation>
    <scope>NUCLEOTIDE SEQUENCE</scope>
</reference>
<feature type="transmembrane region" description="Helical" evidence="6">
    <location>
        <begin position="131"/>
        <end position="155"/>
    </location>
</feature>
<evidence type="ECO:0000259" key="7">
    <source>
        <dbReference type="PROSITE" id="PS50253"/>
    </source>
</evidence>
<dbReference type="InterPro" id="IPR035973">
    <property type="entry name" value="Cyt_c_oxidase_su3-like_sf"/>
</dbReference>
<dbReference type="PANTHER" id="PTHR11403">
    <property type="entry name" value="CYTOCHROME C OXIDASE SUBUNIT III"/>
    <property type="match status" value="1"/>
</dbReference>